<dbReference type="NCBIfam" id="NF008557">
    <property type="entry name" value="PRK11493.1"/>
    <property type="match status" value="1"/>
</dbReference>
<dbReference type="InterPro" id="IPR001763">
    <property type="entry name" value="Rhodanese-like_dom"/>
</dbReference>
<evidence type="ECO:0000256" key="1">
    <source>
        <dbReference type="ARBA" id="ARBA00022679"/>
    </source>
</evidence>
<dbReference type="Gene3D" id="3.40.250.10">
    <property type="entry name" value="Rhodanese-like domain"/>
    <property type="match status" value="2"/>
</dbReference>
<comment type="caution">
    <text evidence="4">The sequence shown here is derived from an EMBL/GenBank/DDBJ whole genome shotgun (WGS) entry which is preliminary data.</text>
</comment>
<evidence type="ECO:0000256" key="2">
    <source>
        <dbReference type="ARBA" id="ARBA00022737"/>
    </source>
</evidence>
<dbReference type="EMBL" id="JBHLXD010000003">
    <property type="protein sequence ID" value="MFC0207374.1"/>
    <property type="molecule type" value="Genomic_DNA"/>
</dbReference>
<feature type="domain" description="Rhodanese" evidence="3">
    <location>
        <begin position="166"/>
        <end position="279"/>
    </location>
</feature>
<dbReference type="CDD" id="cd01449">
    <property type="entry name" value="TST_Repeat_2"/>
    <property type="match status" value="1"/>
</dbReference>
<feature type="domain" description="Rhodanese" evidence="3">
    <location>
        <begin position="19"/>
        <end position="136"/>
    </location>
</feature>
<dbReference type="Pfam" id="PF00581">
    <property type="entry name" value="Rhodanese"/>
    <property type="match status" value="2"/>
</dbReference>
<gene>
    <name evidence="4" type="primary">sseA</name>
    <name evidence="4" type="ORF">ACFFJ2_03055</name>
</gene>
<name>A0ABV6D402_9HYPH</name>
<keyword evidence="1 4" id="KW-0808">Transferase</keyword>
<dbReference type="PANTHER" id="PTHR11364:SF27">
    <property type="entry name" value="SULFURTRANSFERASE"/>
    <property type="match status" value="1"/>
</dbReference>
<dbReference type="RefSeq" id="WP_261518631.1">
    <property type="nucleotide sequence ID" value="NZ_JAODNW010000001.1"/>
</dbReference>
<dbReference type="InterPro" id="IPR045078">
    <property type="entry name" value="TST/MPST-like"/>
</dbReference>
<reference evidence="4 5" key="1">
    <citation type="submission" date="2024-09" db="EMBL/GenBank/DDBJ databases">
        <authorList>
            <person name="Sun Q."/>
            <person name="Mori K."/>
        </authorList>
    </citation>
    <scope>NUCLEOTIDE SEQUENCE [LARGE SCALE GENOMIC DNA]</scope>
    <source>
        <strain evidence="4 5">CCM 8543</strain>
    </source>
</reference>
<dbReference type="SUPFAM" id="SSF52821">
    <property type="entry name" value="Rhodanese/Cell cycle control phosphatase"/>
    <property type="match status" value="2"/>
</dbReference>
<dbReference type="EC" id="2.8.1.2" evidence="4"/>
<evidence type="ECO:0000313" key="5">
    <source>
        <dbReference type="Proteomes" id="UP001589755"/>
    </source>
</evidence>
<accession>A0ABV6D402</accession>
<dbReference type="SMART" id="SM00450">
    <property type="entry name" value="RHOD"/>
    <property type="match status" value="2"/>
</dbReference>
<dbReference type="InterPro" id="IPR036873">
    <property type="entry name" value="Rhodanese-like_dom_sf"/>
</dbReference>
<keyword evidence="5" id="KW-1185">Reference proteome</keyword>
<dbReference type="PROSITE" id="PS50206">
    <property type="entry name" value="RHODANESE_3"/>
    <property type="match status" value="2"/>
</dbReference>
<keyword evidence="2" id="KW-0677">Repeat</keyword>
<proteinExistence type="predicted"/>
<dbReference type="PANTHER" id="PTHR11364">
    <property type="entry name" value="THIOSULFATE SULFERTANSFERASE"/>
    <property type="match status" value="1"/>
</dbReference>
<sequence length="283" mass="30828">MSEKSPFIVSADWLQARLHQPGLSIVDGSWYLPAQGRDAKAEYEAAHIPRAVFFDHDQVVDPDSQLPHALPSPRVFEGFASSMGISHSDTIVVYDGPGLLSAPRVWWMFRVMGAERVFLLDGGFDRWRAEGRPVTSEPTKVASSAFISRFDAGRVVSFEEMLTIVQEGSAQIADARSAGRFTGTEPEPRPGMRSGHMPGARNVPAATLSQDGSLLPLDRLRERLREAGLDLERPVVTSCGSGVTAAVVTLALESLGHRDNRLYDGSWSEWGGRADTPVVTGQE</sequence>
<dbReference type="CDD" id="cd01448">
    <property type="entry name" value="TST_Repeat_1"/>
    <property type="match status" value="1"/>
</dbReference>
<dbReference type="GO" id="GO:0016784">
    <property type="term" value="F:3-mercaptopyruvate sulfurtransferase activity"/>
    <property type="evidence" value="ECO:0007669"/>
    <property type="project" value="UniProtKB-EC"/>
</dbReference>
<evidence type="ECO:0000313" key="4">
    <source>
        <dbReference type="EMBL" id="MFC0207374.1"/>
    </source>
</evidence>
<evidence type="ECO:0000259" key="3">
    <source>
        <dbReference type="PROSITE" id="PS50206"/>
    </source>
</evidence>
<protein>
    <submittedName>
        <fullName evidence="4">3-mercaptopyruvate sulfurtransferase</fullName>
        <ecNumber evidence="4">2.8.1.2</ecNumber>
    </submittedName>
</protein>
<dbReference type="Proteomes" id="UP001589755">
    <property type="component" value="Unassembled WGS sequence"/>
</dbReference>
<organism evidence="4 5">
    <name type="scientific">Chelativorans intermedius</name>
    <dbReference type="NCBI Taxonomy" id="515947"/>
    <lineage>
        <taxon>Bacteria</taxon>
        <taxon>Pseudomonadati</taxon>
        <taxon>Pseudomonadota</taxon>
        <taxon>Alphaproteobacteria</taxon>
        <taxon>Hyphomicrobiales</taxon>
        <taxon>Phyllobacteriaceae</taxon>
        <taxon>Chelativorans</taxon>
    </lineage>
</organism>